<dbReference type="Gene3D" id="1.25.40.20">
    <property type="entry name" value="Ankyrin repeat-containing domain"/>
    <property type="match status" value="1"/>
</dbReference>
<dbReference type="PANTHER" id="PTHR47303:SF1">
    <property type="entry name" value="NF-KAPPA-B INHIBITOR BETA"/>
    <property type="match status" value="1"/>
</dbReference>
<protein>
    <recommendedName>
        <fullName evidence="4">Ankyrin repeat domain-containing protein</fullName>
    </recommendedName>
</protein>
<feature type="repeat" description="ANK" evidence="1">
    <location>
        <begin position="55"/>
        <end position="77"/>
    </location>
</feature>
<reference evidence="2 3" key="1">
    <citation type="submission" date="2024-01" db="EMBL/GenBank/DDBJ databases">
        <authorList>
            <person name="Waweru B."/>
        </authorList>
    </citation>
    <scope>NUCLEOTIDE SEQUENCE [LARGE SCALE GENOMIC DNA]</scope>
</reference>
<keyword evidence="3" id="KW-1185">Reference proteome</keyword>
<evidence type="ECO:0000313" key="3">
    <source>
        <dbReference type="Proteomes" id="UP001314170"/>
    </source>
</evidence>
<keyword evidence="1" id="KW-0040">ANK repeat</keyword>
<dbReference type="PROSITE" id="PS50297">
    <property type="entry name" value="ANK_REP_REGION"/>
    <property type="match status" value="1"/>
</dbReference>
<evidence type="ECO:0008006" key="4">
    <source>
        <dbReference type="Google" id="ProtNLM"/>
    </source>
</evidence>
<accession>A0AAV1QZ13</accession>
<dbReference type="PROSITE" id="PS50088">
    <property type="entry name" value="ANK_REPEAT"/>
    <property type="match status" value="1"/>
</dbReference>
<dbReference type="PANTHER" id="PTHR47303">
    <property type="match status" value="1"/>
</dbReference>
<dbReference type="Pfam" id="PF12796">
    <property type="entry name" value="Ank_2"/>
    <property type="match status" value="1"/>
</dbReference>
<comment type="caution">
    <text evidence="2">The sequence shown here is derived from an EMBL/GenBank/DDBJ whole genome shotgun (WGS) entry which is preliminary data.</text>
</comment>
<dbReference type="Proteomes" id="UP001314170">
    <property type="component" value="Unassembled WGS sequence"/>
</dbReference>
<proteinExistence type="predicted"/>
<dbReference type="InterPro" id="IPR036770">
    <property type="entry name" value="Ankyrin_rpt-contain_sf"/>
</dbReference>
<dbReference type="SMART" id="SM00248">
    <property type="entry name" value="ANK"/>
    <property type="match status" value="2"/>
</dbReference>
<organism evidence="2 3">
    <name type="scientific">Dovyalis caffra</name>
    <dbReference type="NCBI Taxonomy" id="77055"/>
    <lineage>
        <taxon>Eukaryota</taxon>
        <taxon>Viridiplantae</taxon>
        <taxon>Streptophyta</taxon>
        <taxon>Embryophyta</taxon>
        <taxon>Tracheophyta</taxon>
        <taxon>Spermatophyta</taxon>
        <taxon>Magnoliopsida</taxon>
        <taxon>eudicotyledons</taxon>
        <taxon>Gunneridae</taxon>
        <taxon>Pentapetalae</taxon>
        <taxon>rosids</taxon>
        <taxon>fabids</taxon>
        <taxon>Malpighiales</taxon>
        <taxon>Salicaceae</taxon>
        <taxon>Flacourtieae</taxon>
        <taxon>Dovyalis</taxon>
    </lineage>
</organism>
<sequence length="180" mass="20295">MLTQERINTLAGVASREINGPLQALYKYAHKGDWDETRNYLSQYPDAKTVKIKPYGETALHVAACAGNLKIVEELVKLMSEEELEIQDNLGRTALCSAAIVGITEMAECLVRKNKNLLTIVDNRKRFPLLEACVRNHKDMTLYLYSVTPFEFLCQDNNGKYGSFFLQQAIGSQMLGLLFL</sequence>
<gene>
    <name evidence="2" type="ORF">DCAF_LOCUS2939</name>
</gene>
<dbReference type="SUPFAM" id="SSF48403">
    <property type="entry name" value="Ankyrin repeat"/>
    <property type="match status" value="1"/>
</dbReference>
<dbReference type="AlphaFoldDB" id="A0AAV1QZ13"/>
<name>A0AAV1QZ13_9ROSI</name>
<dbReference type="EMBL" id="CAWUPB010000850">
    <property type="protein sequence ID" value="CAK7325266.1"/>
    <property type="molecule type" value="Genomic_DNA"/>
</dbReference>
<evidence type="ECO:0000256" key="1">
    <source>
        <dbReference type="PROSITE-ProRule" id="PRU00023"/>
    </source>
</evidence>
<evidence type="ECO:0000313" key="2">
    <source>
        <dbReference type="EMBL" id="CAK7325266.1"/>
    </source>
</evidence>
<dbReference type="InterPro" id="IPR002110">
    <property type="entry name" value="Ankyrin_rpt"/>
</dbReference>